<evidence type="ECO:0000313" key="2">
    <source>
        <dbReference type="EMBL" id="AGY59656.1"/>
    </source>
</evidence>
<dbReference type="Gene3D" id="3.90.1570.10">
    <property type="entry name" value="tt1808, chain A"/>
    <property type="match status" value="1"/>
</dbReference>
<dbReference type="eggNOG" id="COG4636">
    <property type="taxonomic scope" value="Bacteria"/>
</dbReference>
<dbReference type="PATRIC" id="fig|1183438.3.peg.3349"/>
<dbReference type="CDD" id="cd06260">
    <property type="entry name" value="DUF820-like"/>
    <property type="match status" value="1"/>
</dbReference>
<dbReference type="AlphaFoldDB" id="U5QL43"/>
<reference evidence="2 3" key="1">
    <citation type="journal article" date="2013" name="PLoS ONE">
        <title>Cultivation and Complete Genome Sequencing of Gloeobacter kilaueensis sp. nov., from a Lava Cave in Kilauea Caldera, Hawai'i.</title>
        <authorList>
            <person name="Saw J.H."/>
            <person name="Schatz M."/>
            <person name="Brown M.V."/>
            <person name="Kunkel D.D."/>
            <person name="Foster J.S."/>
            <person name="Shick H."/>
            <person name="Christensen S."/>
            <person name="Hou S."/>
            <person name="Wan X."/>
            <person name="Donachie S.P."/>
        </authorList>
    </citation>
    <scope>NUCLEOTIDE SEQUENCE [LARGE SCALE GENOMIC DNA]</scope>
    <source>
        <strain evidence="3">JS</strain>
    </source>
</reference>
<proteinExistence type="predicted"/>
<dbReference type="EMBL" id="CP003587">
    <property type="protein sequence ID" value="AGY59656.1"/>
    <property type="molecule type" value="Genomic_DNA"/>
</dbReference>
<sequence length="192" mass="21732">MTAVALNVRPLELTHELFTALCRSNPDLRLERSPRGELIVMAPAGSNSGRRNARLNHRLLDWADRDRTGVVFDSSTGFTLPNGAIRSPDAAWIRRERWQALSLEQQEGFAPLSPDFVIELRSASDDLNTLQLKMEEYLANGVQLGWLIDPQARRVEIYRPGHPVQRLENPALLSAELLPGWQLDVQEIFDLQ</sequence>
<protein>
    <recommendedName>
        <fullName evidence="1">Putative restriction endonuclease domain-containing protein</fullName>
    </recommendedName>
</protein>
<dbReference type="InterPro" id="IPR011335">
    <property type="entry name" value="Restrct_endonuc-II-like"/>
</dbReference>
<accession>U5QL43</accession>
<dbReference type="HOGENOM" id="CLU_076312_3_0_3"/>
<dbReference type="RefSeq" id="WP_023174949.1">
    <property type="nucleotide sequence ID" value="NC_022600.1"/>
</dbReference>
<dbReference type="STRING" id="1183438.GKIL_3410"/>
<feature type="domain" description="Putative restriction endonuclease" evidence="1">
    <location>
        <begin position="16"/>
        <end position="186"/>
    </location>
</feature>
<gene>
    <name evidence="2" type="ORF">GKIL_3410</name>
</gene>
<evidence type="ECO:0000313" key="3">
    <source>
        <dbReference type="Proteomes" id="UP000017396"/>
    </source>
</evidence>
<dbReference type="OrthoDB" id="455378at2"/>
<dbReference type="SUPFAM" id="SSF52980">
    <property type="entry name" value="Restriction endonuclease-like"/>
    <property type="match status" value="1"/>
</dbReference>
<dbReference type="PANTHER" id="PTHR34107">
    <property type="entry name" value="SLL0198 PROTEIN-RELATED"/>
    <property type="match status" value="1"/>
</dbReference>
<keyword evidence="3" id="KW-1185">Reference proteome</keyword>
<evidence type="ECO:0000259" key="1">
    <source>
        <dbReference type="Pfam" id="PF05685"/>
    </source>
</evidence>
<name>U5QL43_GLOK1</name>
<dbReference type="InterPro" id="IPR012296">
    <property type="entry name" value="Nuclease_put_TT1808"/>
</dbReference>
<organism evidence="2 3">
    <name type="scientific">Gloeobacter kilaueensis (strain ATCC BAA-2537 / CCAP 1431/1 / ULC 316 / JS1)</name>
    <dbReference type="NCBI Taxonomy" id="1183438"/>
    <lineage>
        <taxon>Bacteria</taxon>
        <taxon>Bacillati</taxon>
        <taxon>Cyanobacteriota</taxon>
        <taxon>Cyanophyceae</taxon>
        <taxon>Gloeobacterales</taxon>
        <taxon>Gloeobacteraceae</taxon>
        <taxon>Gloeobacter</taxon>
    </lineage>
</organism>
<dbReference type="InterPro" id="IPR008538">
    <property type="entry name" value="Uma2"/>
</dbReference>
<dbReference type="PANTHER" id="PTHR34107:SF7">
    <property type="entry name" value="SLR2092 PROTEIN"/>
    <property type="match status" value="1"/>
</dbReference>
<dbReference type="Proteomes" id="UP000017396">
    <property type="component" value="Chromosome"/>
</dbReference>
<dbReference type="Pfam" id="PF05685">
    <property type="entry name" value="Uma2"/>
    <property type="match status" value="1"/>
</dbReference>
<dbReference type="KEGG" id="glj:GKIL_3410"/>